<protein>
    <submittedName>
        <fullName evidence="1">Uncharacterized protein</fullName>
    </submittedName>
</protein>
<accession>A0AB34GNU1</accession>
<sequence>MSVNNRYIYNHSVPRLPEVRISDNGPYECHVGIYDRATREKVVLASGNIFLNVMVPVGGSPIRAYPAPPHYLDPLNGALNLESSRPGSQSRSVPTCDMDSPVLNFPVW</sequence>
<evidence type="ECO:0000313" key="2">
    <source>
        <dbReference type="Proteomes" id="UP001159641"/>
    </source>
</evidence>
<dbReference type="AlphaFoldDB" id="A0AB34GNU1"/>
<comment type="caution">
    <text evidence="1">The sequence shown here is derived from an EMBL/GenBank/DDBJ whole genome shotgun (WGS) entry which is preliminary data.</text>
</comment>
<proteinExistence type="predicted"/>
<dbReference type="EMBL" id="JAIQCJ010002152">
    <property type="protein sequence ID" value="KAJ8780837.1"/>
    <property type="molecule type" value="Genomic_DNA"/>
</dbReference>
<name>A0AB34GNU1_ESCRO</name>
<gene>
    <name evidence="1" type="ORF">J1605_000880</name>
</gene>
<keyword evidence="2" id="KW-1185">Reference proteome</keyword>
<organism evidence="1 2">
    <name type="scientific">Eschrichtius robustus</name>
    <name type="common">California gray whale</name>
    <name type="synonym">Eschrichtius gibbosus</name>
    <dbReference type="NCBI Taxonomy" id="9764"/>
    <lineage>
        <taxon>Eukaryota</taxon>
        <taxon>Metazoa</taxon>
        <taxon>Chordata</taxon>
        <taxon>Craniata</taxon>
        <taxon>Vertebrata</taxon>
        <taxon>Euteleostomi</taxon>
        <taxon>Mammalia</taxon>
        <taxon>Eutheria</taxon>
        <taxon>Laurasiatheria</taxon>
        <taxon>Artiodactyla</taxon>
        <taxon>Whippomorpha</taxon>
        <taxon>Cetacea</taxon>
        <taxon>Mysticeti</taxon>
        <taxon>Eschrichtiidae</taxon>
        <taxon>Eschrichtius</taxon>
    </lineage>
</organism>
<dbReference type="Proteomes" id="UP001159641">
    <property type="component" value="Unassembled WGS sequence"/>
</dbReference>
<evidence type="ECO:0000313" key="1">
    <source>
        <dbReference type="EMBL" id="KAJ8780837.1"/>
    </source>
</evidence>
<reference evidence="1 2" key="1">
    <citation type="submission" date="2022-11" db="EMBL/GenBank/DDBJ databases">
        <title>Whole genome sequence of Eschrichtius robustus ER-17-0199.</title>
        <authorList>
            <person name="Bruniche-Olsen A."/>
            <person name="Black A.N."/>
            <person name="Fields C.J."/>
            <person name="Walden K."/>
            <person name="Dewoody J.A."/>
        </authorList>
    </citation>
    <scope>NUCLEOTIDE SEQUENCE [LARGE SCALE GENOMIC DNA]</scope>
    <source>
        <strain evidence="1">ER-17-0199</strain>
        <tissue evidence="1">Blubber</tissue>
    </source>
</reference>